<comment type="caution">
    <text evidence="3">The sequence shown here is derived from an EMBL/GenBank/DDBJ whole genome shotgun (WGS) entry which is preliminary data.</text>
</comment>
<dbReference type="Proteomes" id="UP000233551">
    <property type="component" value="Unassembled WGS sequence"/>
</dbReference>
<feature type="domain" description="G-patch" evidence="2">
    <location>
        <begin position="299"/>
        <end position="345"/>
    </location>
</feature>
<dbReference type="SMART" id="SM00443">
    <property type="entry name" value="G_patch"/>
    <property type="match status" value="1"/>
</dbReference>
<dbReference type="PROSITE" id="PS50174">
    <property type="entry name" value="G_PATCH"/>
    <property type="match status" value="1"/>
</dbReference>
<reference evidence="3 4" key="1">
    <citation type="submission" date="2017-11" db="EMBL/GenBank/DDBJ databases">
        <title>De-novo sequencing of pomegranate (Punica granatum L.) genome.</title>
        <authorList>
            <person name="Akparov Z."/>
            <person name="Amiraslanov A."/>
            <person name="Hajiyeva S."/>
            <person name="Abbasov M."/>
            <person name="Kaur K."/>
            <person name="Hamwieh A."/>
            <person name="Solovyev V."/>
            <person name="Salamov A."/>
            <person name="Braich B."/>
            <person name="Kosarev P."/>
            <person name="Mahmoud A."/>
            <person name="Hajiyev E."/>
            <person name="Babayeva S."/>
            <person name="Izzatullayeva V."/>
            <person name="Mammadov A."/>
            <person name="Mammadov A."/>
            <person name="Sharifova S."/>
            <person name="Ojaghi J."/>
            <person name="Eynullazada K."/>
            <person name="Bayramov B."/>
            <person name="Abdulazimova A."/>
            <person name="Shahmuradov I."/>
        </authorList>
    </citation>
    <scope>NUCLEOTIDE SEQUENCE [LARGE SCALE GENOMIC DNA]</scope>
    <source>
        <strain evidence="4">cv. AG2017</strain>
        <tissue evidence="3">Leaf</tissue>
    </source>
</reference>
<feature type="region of interest" description="Disordered" evidence="1">
    <location>
        <begin position="1"/>
        <end position="38"/>
    </location>
</feature>
<keyword evidence="4" id="KW-1185">Reference proteome</keyword>
<dbReference type="PANTHER" id="PTHR32108:SF9">
    <property type="entry name" value="REVERSE TRANSCRIPTASE RNASE H-LIKE DOMAIN-CONTAINING PROTEIN"/>
    <property type="match status" value="1"/>
</dbReference>
<proteinExistence type="predicted"/>
<dbReference type="PANTHER" id="PTHR32108">
    <property type="entry name" value="DNA-DIRECTED RNA POLYMERASE SUBUNIT ALPHA"/>
    <property type="match status" value="1"/>
</dbReference>
<evidence type="ECO:0000259" key="2">
    <source>
        <dbReference type="PROSITE" id="PS50174"/>
    </source>
</evidence>
<dbReference type="InterPro" id="IPR000467">
    <property type="entry name" value="G_patch_dom"/>
</dbReference>
<dbReference type="EMBL" id="PGOL01000193">
    <property type="protein sequence ID" value="PKI74786.1"/>
    <property type="molecule type" value="Genomic_DNA"/>
</dbReference>
<dbReference type="CDD" id="cd00303">
    <property type="entry name" value="retropepsin_like"/>
    <property type="match status" value="1"/>
</dbReference>
<dbReference type="STRING" id="22663.A0A2I0L3S8"/>
<gene>
    <name evidence="3" type="ORF">CRG98_004804</name>
</gene>
<dbReference type="Gene3D" id="2.40.70.10">
    <property type="entry name" value="Acid Proteases"/>
    <property type="match status" value="1"/>
</dbReference>
<evidence type="ECO:0000313" key="4">
    <source>
        <dbReference type="Proteomes" id="UP000233551"/>
    </source>
</evidence>
<dbReference type="InterPro" id="IPR021109">
    <property type="entry name" value="Peptidase_aspartic_dom_sf"/>
</dbReference>
<evidence type="ECO:0000313" key="3">
    <source>
        <dbReference type="EMBL" id="PKI74786.1"/>
    </source>
</evidence>
<accession>A0A2I0L3S8</accession>
<organism evidence="3 4">
    <name type="scientific">Punica granatum</name>
    <name type="common">Pomegranate</name>
    <dbReference type="NCBI Taxonomy" id="22663"/>
    <lineage>
        <taxon>Eukaryota</taxon>
        <taxon>Viridiplantae</taxon>
        <taxon>Streptophyta</taxon>
        <taxon>Embryophyta</taxon>
        <taxon>Tracheophyta</taxon>
        <taxon>Spermatophyta</taxon>
        <taxon>Magnoliopsida</taxon>
        <taxon>eudicotyledons</taxon>
        <taxon>Gunneridae</taxon>
        <taxon>Pentapetalae</taxon>
        <taxon>rosids</taxon>
        <taxon>malvids</taxon>
        <taxon>Myrtales</taxon>
        <taxon>Lythraceae</taxon>
        <taxon>Punica</taxon>
    </lineage>
</organism>
<dbReference type="GO" id="GO:0003676">
    <property type="term" value="F:nucleic acid binding"/>
    <property type="evidence" value="ECO:0007669"/>
    <property type="project" value="InterPro"/>
</dbReference>
<sequence>MGVTHSGRVYENPEAARKGKAPAVPGVAPEASSIPQKNVTEEEAEAFMKIIKASEYKVVEQMAKSPAHISLLALLLSSEPHPEAFLLVLTAAQVPKETTLDRIEETVSSIFTNVISFSDDELPSEGWAHSRVLHIVCKCNNFIIGRVIMDNGSALNVCPISMLKQMNVDFNRIRPSKIAVRAFDGSRREVNGEIDLVIEVGSYSFAVTFQVLDIPNAFSLLLGWPWIHAAGAVPSSLHQRIKFIAECRLITVKGEEDYAIYKKTAVPYVSIEDDENLPFHSFETISVIRDYGEIGPTRADRMVGKILLRHNYIPCTGLGAHGQGINRPIEIEEYKNKRGLGFRPFCHEITEARRGKHLHRLAARYGKTNRGIPVHPLSYFFPGPPHIVGGTLAGPSSDSDSEPVDLPNICAVTEETTPGAYIHLAQENEELNN</sequence>
<evidence type="ECO:0000256" key="1">
    <source>
        <dbReference type="SAM" id="MobiDB-lite"/>
    </source>
</evidence>
<dbReference type="AlphaFoldDB" id="A0A2I0L3S8"/>
<name>A0A2I0L3S8_PUNGR</name>
<dbReference type="Pfam" id="PF01585">
    <property type="entry name" value="G-patch"/>
    <property type="match status" value="1"/>
</dbReference>
<protein>
    <recommendedName>
        <fullName evidence="2">G-patch domain-containing protein</fullName>
    </recommendedName>
</protein>